<evidence type="ECO:0000313" key="4">
    <source>
        <dbReference type="EMBL" id="GMH00672.1"/>
    </source>
</evidence>
<evidence type="ECO:0000256" key="1">
    <source>
        <dbReference type="ARBA" id="ARBA00022694"/>
    </source>
</evidence>
<dbReference type="CDD" id="cd01285">
    <property type="entry name" value="nucleoside_deaminase"/>
    <property type="match status" value="1"/>
</dbReference>
<dbReference type="GO" id="GO:0005634">
    <property type="term" value="C:nucleus"/>
    <property type="evidence" value="ECO:0007669"/>
    <property type="project" value="TreeGrafter"/>
</dbReference>
<sequence>MTNNNWEIVHIPGRPPIPPSQQPAVDVFASVIEPKLANTIVRKLNQIAPLENLRHVKRVRKRCLEGDTQLSVILCLANKDDSELDSMPKDVLELVNSYQLNAFTTKVCKYSATSKEEWEEQCKLWPTSFHPPTYNIEGISGFIDEDSKMVFKFMKFVLQLAKSPDRQVVNAAVIIDPSVNQVIASACDGINSWDSPLNRNGIERSSFVHAEALPSHPLANRSSSPGKLLSNGSTDDLEKYYGVSCLHPWQWSQQKLSSQTYYWHPLRHAAMVAIEDSAARDRCLFPSTGHFYEESVPVDLLLSSTVGSPAKKSKTNPTKVINGVNAPTDSLHSDSSRPYLCTGYDMYLAWEPCIMCAMALIHQRIRRVFYAFPNPNAGALGSVHRLQGERSLNHHYAVFRVVLPEEVLGSVEPLVAETADSE</sequence>
<reference evidence="4" key="1">
    <citation type="submission" date="2023-05" db="EMBL/GenBank/DDBJ databases">
        <title>Nepenthes gracilis genome sequencing.</title>
        <authorList>
            <person name="Fukushima K."/>
        </authorList>
    </citation>
    <scope>NUCLEOTIDE SEQUENCE</scope>
    <source>
        <strain evidence="4">SING2019-196</strain>
    </source>
</reference>
<dbReference type="SUPFAM" id="SSF53927">
    <property type="entry name" value="Cytidine deaminase-like"/>
    <property type="match status" value="1"/>
</dbReference>
<evidence type="ECO:0000313" key="5">
    <source>
        <dbReference type="Proteomes" id="UP001279734"/>
    </source>
</evidence>
<dbReference type="GO" id="GO:0052717">
    <property type="term" value="F:tRNA-specific adenosine-34 deaminase activity"/>
    <property type="evidence" value="ECO:0007669"/>
    <property type="project" value="UniProtKB-EC"/>
</dbReference>
<protein>
    <recommendedName>
        <fullName evidence="3">CMP/dCMP-type deaminase domain-containing protein</fullName>
    </recommendedName>
</protein>
<dbReference type="AlphaFoldDB" id="A0AAD3P770"/>
<dbReference type="GO" id="GO:0046872">
    <property type="term" value="F:metal ion binding"/>
    <property type="evidence" value="ECO:0007669"/>
    <property type="project" value="UniProtKB-KW"/>
</dbReference>
<dbReference type="EMBL" id="BSYO01000002">
    <property type="protein sequence ID" value="GMH00672.1"/>
    <property type="molecule type" value="Genomic_DNA"/>
</dbReference>
<name>A0AAD3P770_NEPGR</name>
<comment type="similarity">
    <text evidence="2">Belongs to the cytidine and deoxycytidylate deaminase family. ADAT3 subfamily.</text>
</comment>
<dbReference type="GO" id="GO:0005737">
    <property type="term" value="C:cytoplasm"/>
    <property type="evidence" value="ECO:0007669"/>
    <property type="project" value="TreeGrafter"/>
</dbReference>
<dbReference type="InterPro" id="IPR002125">
    <property type="entry name" value="CMP_dCMP_dom"/>
</dbReference>
<organism evidence="4 5">
    <name type="scientific">Nepenthes gracilis</name>
    <name type="common">Slender pitcher plant</name>
    <dbReference type="NCBI Taxonomy" id="150966"/>
    <lineage>
        <taxon>Eukaryota</taxon>
        <taxon>Viridiplantae</taxon>
        <taxon>Streptophyta</taxon>
        <taxon>Embryophyta</taxon>
        <taxon>Tracheophyta</taxon>
        <taxon>Spermatophyta</taxon>
        <taxon>Magnoliopsida</taxon>
        <taxon>eudicotyledons</taxon>
        <taxon>Gunneridae</taxon>
        <taxon>Pentapetalae</taxon>
        <taxon>Caryophyllales</taxon>
        <taxon>Nepenthaceae</taxon>
        <taxon>Nepenthes</taxon>
    </lineage>
</organism>
<dbReference type="InterPro" id="IPR016193">
    <property type="entry name" value="Cytidine_deaminase-like"/>
</dbReference>
<accession>A0AAD3P770</accession>
<comment type="caution">
    <text evidence="4">The sequence shown here is derived from an EMBL/GenBank/DDBJ whole genome shotgun (WGS) entry which is preliminary data.</text>
</comment>
<dbReference type="PANTHER" id="PTHR11079">
    <property type="entry name" value="CYTOSINE DEAMINASE FAMILY MEMBER"/>
    <property type="match status" value="1"/>
</dbReference>
<dbReference type="Pfam" id="PF00383">
    <property type="entry name" value="dCMP_cyt_deam_1"/>
    <property type="match status" value="1"/>
</dbReference>
<proteinExistence type="inferred from homology"/>
<dbReference type="PROSITE" id="PS51747">
    <property type="entry name" value="CYT_DCMP_DEAMINASES_2"/>
    <property type="match status" value="1"/>
</dbReference>
<keyword evidence="1" id="KW-0819">tRNA processing</keyword>
<dbReference type="Proteomes" id="UP001279734">
    <property type="component" value="Unassembled WGS sequence"/>
</dbReference>
<dbReference type="GO" id="GO:0002100">
    <property type="term" value="P:tRNA wobble adenosine to inosine editing"/>
    <property type="evidence" value="ECO:0007669"/>
    <property type="project" value="InterPro"/>
</dbReference>
<evidence type="ECO:0000259" key="3">
    <source>
        <dbReference type="PROSITE" id="PS51747"/>
    </source>
</evidence>
<dbReference type="PANTHER" id="PTHR11079:SF156">
    <property type="entry name" value="INACTIVE TRNA-SPECIFIC ADENOSINE DEAMINASE-LIKE PROTEIN 3-RELATED"/>
    <property type="match status" value="1"/>
</dbReference>
<dbReference type="Gene3D" id="3.40.140.10">
    <property type="entry name" value="Cytidine Deaminase, domain 2"/>
    <property type="match status" value="1"/>
</dbReference>
<gene>
    <name evidence="4" type="ORF">Nepgr_002511</name>
</gene>
<evidence type="ECO:0000256" key="2">
    <source>
        <dbReference type="ARBA" id="ARBA00038160"/>
    </source>
</evidence>
<feature type="domain" description="CMP/dCMP-type deaminase" evidence="3">
    <location>
        <begin position="261"/>
        <end position="383"/>
    </location>
</feature>
<keyword evidence="5" id="KW-1185">Reference proteome</keyword>